<name>A0A381EBJ2_9GAMM</name>
<dbReference type="EMBL" id="UFUW01000001">
    <property type="protein sequence ID" value="SUX24157.1"/>
    <property type="molecule type" value="Genomic_DNA"/>
</dbReference>
<dbReference type="InterPro" id="IPR036779">
    <property type="entry name" value="LysM_dom_sf"/>
</dbReference>
<organism evidence="3 4">
    <name type="scientific">Cardiobacterium valvarum</name>
    <dbReference type="NCBI Taxonomy" id="194702"/>
    <lineage>
        <taxon>Bacteria</taxon>
        <taxon>Pseudomonadati</taxon>
        <taxon>Pseudomonadota</taxon>
        <taxon>Gammaproteobacteria</taxon>
        <taxon>Cardiobacteriales</taxon>
        <taxon>Cardiobacteriaceae</taxon>
        <taxon>Cardiobacterium</taxon>
    </lineage>
</organism>
<keyword evidence="3" id="KW-0378">Hydrolase</keyword>
<dbReference type="InterPro" id="IPR050570">
    <property type="entry name" value="Cell_wall_metabolism_enzyme"/>
</dbReference>
<dbReference type="SUPFAM" id="SSF51261">
    <property type="entry name" value="Duplicated hybrid motif"/>
    <property type="match status" value="1"/>
</dbReference>
<accession>A0A381EBJ2</accession>
<evidence type="ECO:0000259" key="2">
    <source>
        <dbReference type="PROSITE" id="PS51782"/>
    </source>
</evidence>
<comment type="similarity">
    <text evidence="1">Belongs to the E.coli NlpD/Haemophilus LppB family.</text>
</comment>
<dbReference type="SMART" id="SM00257">
    <property type="entry name" value="LysM"/>
    <property type="match status" value="1"/>
</dbReference>
<dbReference type="Gene3D" id="2.70.70.10">
    <property type="entry name" value="Glucose Permease (Domain IIA)"/>
    <property type="match status" value="1"/>
</dbReference>
<protein>
    <submittedName>
        <fullName evidence="3">Murein hydrolase activator NlpD</fullName>
    </submittedName>
</protein>
<dbReference type="PROSITE" id="PS51782">
    <property type="entry name" value="LYSM"/>
    <property type="match status" value="1"/>
</dbReference>
<dbReference type="Pfam" id="PF01476">
    <property type="entry name" value="LysM"/>
    <property type="match status" value="1"/>
</dbReference>
<dbReference type="OrthoDB" id="9795421at2"/>
<dbReference type="PANTHER" id="PTHR21666">
    <property type="entry name" value="PEPTIDASE-RELATED"/>
    <property type="match status" value="1"/>
</dbReference>
<dbReference type="GO" id="GO:0009279">
    <property type="term" value="C:cell outer membrane"/>
    <property type="evidence" value="ECO:0007669"/>
    <property type="project" value="TreeGrafter"/>
</dbReference>
<keyword evidence="4" id="KW-1185">Reference proteome</keyword>
<dbReference type="Proteomes" id="UP000254572">
    <property type="component" value="Unassembled WGS sequence"/>
</dbReference>
<dbReference type="GO" id="GO:0004222">
    <property type="term" value="F:metalloendopeptidase activity"/>
    <property type="evidence" value="ECO:0007669"/>
    <property type="project" value="TreeGrafter"/>
</dbReference>
<gene>
    <name evidence="3" type="primary">nlpD</name>
    <name evidence="3" type="ORF">NCTC13294_01723</name>
</gene>
<dbReference type="InterPro" id="IPR016047">
    <property type="entry name" value="M23ase_b-sheet_dom"/>
</dbReference>
<dbReference type="CDD" id="cd00118">
    <property type="entry name" value="LysM"/>
    <property type="match status" value="1"/>
</dbReference>
<dbReference type="PANTHER" id="PTHR21666:SF263">
    <property type="entry name" value="MUREIN HYDROLASE ACTIVATOR NLPD"/>
    <property type="match status" value="1"/>
</dbReference>
<evidence type="ECO:0000313" key="3">
    <source>
        <dbReference type="EMBL" id="SUX24157.1"/>
    </source>
</evidence>
<dbReference type="Pfam" id="PF01551">
    <property type="entry name" value="Peptidase_M23"/>
    <property type="match status" value="1"/>
</dbReference>
<dbReference type="GO" id="GO:0032153">
    <property type="term" value="C:cell division site"/>
    <property type="evidence" value="ECO:0007669"/>
    <property type="project" value="TreeGrafter"/>
</dbReference>
<sequence length="231" mass="25393">MKRLTTLTLFALLLSACGTHYRHGPTAAELHGQRGALRPGADYIVRPGDTLFGISWRYGLDMQEFARWNGISDPNRILVGQRLHTQPPRGVMRTPVYTPQISSAGQPGWSWPTQGRVVREYDPATPGGQGLKITGSRGQAIRAACDGEVAYVGSGLSGFGRMIILRHEDKVLSAYGYLADVQVSEKQRVQRGQQIATMGISPQNIPALHFETRKQGQSVNPYAYIGTTPRY</sequence>
<proteinExistence type="inferred from homology"/>
<evidence type="ECO:0000256" key="1">
    <source>
        <dbReference type="ARBA" id="ARBA00038420"/>
    </source>
</evidence>
<dbReference type="AlphaFoldDB" id="A0A381EBJ2"/>
<feature type="domain" description="LysM" evidence="2">
    <location>
        <begin position="41"/>
        <end position="85"/>
    </location>
</feature>
<dbReference type="Gene3D" id="3.10.350.10">
    <property type="entry name" value="LysM domain"/>
    <property type="match status" value="1"/>
</dbReference>
<reference evidence="3 4" key="1">
    <citation type="submission" date="2018-06" db="EMBL/GenBank/DDBJ databases">
        <authorList>
            <consortium name="Pathogen Informatics"/>
            <person name="Doyle S."/>
        </authorList>
    </citation>
    <scope>NUCLEOTIDE SEQUENCE [LARGE SCALE GENOMIC DNA]</scope>
    <source>
        <strain evidence="3 4">NCTC13294</strain>
    </source>
</reference>
<evidence type="ECO:0000313" key="4">
    <source>
        <dbReference type="Proteomes" id="UP000254572"/>
    </source>
</evidence>
<dbReference type="CDD" id="cd12797">
    <property type="entry name" value="M23_peptidase"/>
    <property type="match status" value="1"/>
</dbReference>
<dbReference type="RefSeq" id="WP_115611947.1">
    <property type="nucleotide sequence ID" value="NZ_JBHLZC010000002.1"/>
</dbReference>
<dbReference type="PROSITE" id="PS51257">
    <property type="entry name" value="PROKAR_LIPOPROTEIN"/>
    <property type="match status" value="1"/>
</dbReference>
<dbReference type="InterPro" id="IPR011055">
    <property type="entry name" value="Dup_hybrid_motif"/>
</dbReference>
<dbReference type="InterPro" id="IPR018392">
    <property type="entry name" value="LysM"/>
</dbReference>